<protein>
    <submittedName>
        <fullName evidence="2">Uncharacterized protein</fullName>
    </submittedName>
</protein>
<evidence type="ECO:0000256" key="1">
    <source>
        <dbReference type="SAM" id="MobiDB-lite"/>
    </source>
</evidence>
<dbReference type="AlphaFoldDB" id="A0A8T1TWR5"/>
<gene>
    <name evidence="2" type="ORF">JG687_00014361</name>
</gene>
<name>A0A8T1TWR5_9STRA</name>
<evidence type="ECO:0000313" key="2">
    <source>
        <dbReference type="EMBL" id="KAG6950270.1"/>
    </source>
</evidence>
<evidence type="ECO:0000313" key="3">
    <source>
        <dbReference type="Proteomes" id="UP000688947"/>
    </source>
</evidence>
<reference evidence="2" key="1">
    <citation type="submission" date="2021-01" db="EMBL/GenBank/DDBJ databases">
        <title>Phytophthora aleatoria, a newly-described species from Pinus radiata is distinct from Phytophthora cactorum isolates based on comparative genomics.</title>
        <authorList>
            <person name="Mcdougal R."/>
            <person name="Panda P."/>
            <person name="Williams N."/>
            <person name="Studholme D.J."/>
        </authorList>
    </citation>
    <scope>NUCLEOTIDE SEQUENCE</scope>
    <source>
        <strain evidence="2">NZFS 3830</strain>
    </source>
</reference>
<sequence length="79" mass="8855">MGKTARHYQRTGVSHVNGYTEPFWTFQWVDGIVIIETDIGDRLLRAERRLRDAIKLVFGSDGWHEGGLGPDPNASMPSA</sequence>
<organism evidence="2 3">
    <name type="scientific">Phytophthora cactorum</name>
    <dbReference type="NCBI Taxonomy" id="29920"/>
    <lineage>
        <taxon>Eukaryota</taxon>
        <taxon>Sar</taxon>
        <taxon>Stramenopiles</taxon>
        <taxon>Oomycota</taxon>
        <taxon>Peronosporomycetes</taxon>
        <taxon>Peronosporales</taxon>
        <taxon>Peronosporaceae</taxon>
        <taxon>Phytophthora</taxon>
    </lineage>
</organism>
<dbReference type="OrthoDB" id="125206at2759"/>
<accession>A0A8T1TWR5</accession>
<comment type="caution">
    <text evidence="2">The sequence shown here is derived from an EMBL/GenBank/DDBJ whole genome shotgun (WGS) entry which is preliminary data.</text>
</comment>
<proteinExistence type="predicted"/>
<feature type="region of interest" description="Disordered" evidence="1">
    <location>
        <begin position="60"/>
        <end position="79"/>
    </location>
</feature>
<dbReference type="EMBL" id="JAENGZ010001150">
    <property type="protein sequence ID" value="KAG6950270.1"/>
    <property type="molecule type" value="Genomic_DNA"/>
</dbReference>
<dbReference type="Proteomes" id="UP000688947">
    <property type="component" value="Unassembled WGS sequence"/>
</dbReference>